<keyword evidence="1" id="KW-1133">Transmembrane helix</keyword>
<dbReference type="Proteomes" id="UP000248066">
    <property type="component" value="Unassembled WGS sequence"/>
</dbReference>
<organism evidence="2 3">
    <name type="scientific">Alteribacter lacisalsi</name>
    <dbReference type="NCBI Taxonomy" id="2045244"/>
    <lineage>
        <taxon>Bacteria</taxon>
        <taxon>Bacillati</taxon>
        <taxon>Bacillota</taxon>
        <taxon>Bacilli</taxon>
        <taxon>Bacillales</taxon>
        <taxon>Bacillaceae</taxon>
        <taxon>Alteribacter</taxon>
    </lineage>
</organism>
<dbReference type="RefSeq" id="WP_110521851.1">
    <property type="nucleotide sequence ID" value="NZ_PDOF01000005.1"/>
</dbReference>
<sequence>MTLDVQFETMLVMTVMGIWLGAAMDTYHRFLGSPRQFRWTHLVNDLFFWCGQGLFLFYVLLRVNEGEMRFYVLLALLLGYSTYRALFQRIWMQVLEWLIRTVIAIYRIIVRLIKLFIVLPLKWLLQVVLALCMILLSTIWRIVYFLLKIVILPVRWLLEKAGVRFTFLGKWKMNIFSSTEKVRDRLKRLTDWFKKRKR</sequence>
<feature type="transmembrane region" description="Helical" evidence="1">
    <location>
        <begin position="46"/>
        <end position="63"/>
    </location>
</feature>
<accession>A0A2W0HER3</accession>
<feature type="transmembrane region" description="Helical" evidence="1">
    <location>
        <begin position="6"/>
        <end position="25"/>
    </location>
</feature>
<proteinExistence type="predicted"/>
<gene>
    <name evidence="2" type="primary">yabQ</name>
    <name evidence="2" type="ORF">CR205_19595</name>
</gene>
<dbReference type="Pfam" id="PF09578">
    <property type="entry name" value="Spore_YabQ"/>
    <property type="match status" value="1"/>
</dbReference>
<dbReference type="InterPro" id="IPR019074">
    <property type="entry name" value="YabQ"/>
</dbReference>
<feature type="transmembrane region" description="Helical" evidence="1">
    <location>
        <begin position="69"/>
        <end position="86"/>
    </location>
</feature>
<reference evidence="2 3" key="1">
    <citation type="submission" date="2017-10" db="EMBL/GenBank/DDBJ databases">
        <title>Bacillus sp. nov., a halophilic bacterium isolated from a Yangshapao Lake.</title>
        <authorList>
            <person name="Wang H."/>
        </authorList>
    </citation>
    <scope>NUCLEOTIDE SEQUENCE [LARGE SCALE GENOMIC DNA]</scope>
    <source>
        <strain evidence="2 3">YSP-3</strain>
    </source>
</reference>
<evidence type="ECO:0000313" key="3">
    <source>
        <dbReference type="Proteomes" id="UP000248066"/>
    </source>
</evidence>
<name>A0A2W0HER3_9BACI</name>
<keyword evidence="1" id="KW-0812">Transmembrane</keyword>
<dbReference type="EMBL" id="PDOF01000005">
    <property type="protein sequence ID" value="PYZ95422.1"/>
    <property type="molecule type" value="Genomic_DNA"/>
</dbReference>
<dbReference type="OrthoDB" id="1653819at2"/>
<comment type="caution">
    <text evidence="2">The sequence shown here is derived from an EMBL/GenBank/DDBJ whole genome shotgun (WGS) entry which is preliminary data.</text>
</comment>
<keyword evidence="1" id="KW-0472">Membrane</keyword>
<dbReference type="NCBIfam" id="TIGR02893">
    <property type="entry name" value="spore_yabQ"/>
    <property type="match status" value="1"/>
</dbReference>
<dbReference type="AlphaFoldDB" id="A0A2W0HER3"/>
<evidence type="ECO:0000313" key="2">
    <source>
        <dbReference type="EMBL" id="PYZ95422.1"/>
    </source>
</evidence>
<keyword evidence="3" id="KW-1185">Reference proteome</keyword>
<feature type="transmembrane region" description="Helical" evidence="1">
    <location>
        <begin position="123"/>
        <end position="147"/>
    </location>
</feature>
<protein>
    <submittedName>
        <fullName evidence="2">Spore cortex biosynthesis protein YabQ</fullName>
    </submittedName>
</protein>
<evidence type="ECO:0000256" key="1">
    <source>
        <dbReference type="SAM" id="Phobius"/>
    </source>
</evidence>